<dbReference type="SMART" id="SM00220">
    <property type="entry name" value="S_TKc"/>
    <property type="match status" value="1"/>
</dbReference>
<comment type="catalytic activity">
    <reaction evidence="13">
        <text>L-threonyl-[protein] + ATP = O-phospho-L-threonyl-[protein] + ADP + H(+)</text>
        <dbReference type="Rhea" id="RHEA:46608"/>
        <dbReference type="Rhea" id="RHEA-COMP:11060"/>
        <dbReference type="Rhea" id="RHEA-COMP:11605"/>
        <dbReference type="ChEBI" id="CHEBI:15378"/>
        <dbReference type="ChEBI" id="CHEBI:30013"/>
        <dbReference type="ChEBI" id="CHEBI:30616"/>
        <dbReference type="ChEBI" id="CHEBI:61977"/>
        <dbReference type="ChEBI" id="CHEBI:456216"/>
        <dbReference type="EC" id="2.7.11.22"/>
    </reaction>
</comment>
<keyword evidence="20" id="KW-1185">Reference proteome</keyword>
<evidence type="ECO:0000256" key="14">
    <source>
        <dbReference type="ARBA" id="ARBA00048367"/>
    </source>
</evidence>
<dbReference type="Pfam" id="PF00069">
    <property type="entry name" value="Pkinase"/>
    <property type="match status" value="1"/>
</dbReference>
<dbReference type="GO" id="GO:0004693">
    <property type="term" value="F:cyclin-dependent protein serine/threonine kinase activity"/>
    <property type="evidence" value="ECO:0007669"/>
    <property type="project" value="UniProtKB-EC"/>
</dbReference>
<evidence type="ECO:0000259" key="18">
    <source>
        <dbReference type="PROSITE" id="PS50011"/>
    </source>
</evidence>
<comment type="catalytic activity">
    <reaction evidence="15">
        <text>[DNA-directed RNA polymerase] + ATP = phospho-[DNA-directed RNA polymerase] + ADP + H(+)</text>
        <dbReference type="Rhea" id="RHEA:10216"/>
        <dbReference type="Rhea" id="RHEA-COMP:11321"/>
        <dbReference type="Rhea" id="RHEA-COMP:11322"/>
        <dbReference type="ChEBI" id="CHEBI:15378"/>
        <dbReference type="ChEBI" id="CHEBI:30616"/>
        <dbReference type="ChEBI" id="CHEBI:43176"/>
        <dbReference type="ChEBI" id="CHEBI:68546"/>
        <dbReference type="ChEBI" id="CHEBI:456216"/>
        <dbReference type="EC" id="2.7.11.23"/>
    </reaction>
</comment>
<dbReference type="EMBL" id="CAJFCW020000004">
    <property type="protein sequence ID" value="CAG9113091.1"/>
    <property type="molecule type" value="Genomic_DNA"/>
</dbReference>
<dbReference type="Proteomes" id="UP000614601">
    <property type="component" value="Unassembled WGS sequence"/>
</dbReference>
<feature type="binding site" evidence="16">
    <location>
        <position position="41"/>
    </location>
    <ligand>
        <name>ATP</name>
        <dbReference type="ChEBI" id="CHEBI:30616"/>
    </ligand>
</feature>
<dbReference type="InterPro" id="IPR000719">
    <property type="entry name" value="Prot_kinase_dom"/>
</dbReference>
<dbReference type="SUPFAM" id="SSF56112">
    <property type="entry name" value="Protein kinase-like (PK-like)"/>
    <property type="match status" value="1"/>
</dbReference>
<evidence type="ECO:0000313" key="19">
    <source>
        <dbReference type="EMBL" id="CAD5219974.1"/>
    </source>
</evidence>
<evidence type="ECO:0000256" key="8">
    <source>
        <dbReference type="ARBA" id="ARBA00022776"/>
    </source>
</evidence>
<keyword evidence="9" id="KW-0418">Kinase</keyword>
<dbReference type="InterPro" id="IPR008271">
    <property type="entry name" value="Ser/Thr_kinase_AS"/>
</dbReference>
<evidence type="ECO:0000256" key="3">
    <source>
        <dbReference type="ARBA" id="ARBA00022527"/>
    </source>
</evidence>
<dbReference type="AlphaFoldDB" id="A0A811KWZ7"/>
<comment type="subcellular location">
    <subcellularLocation>
        <location evidence="1">Nucleus</location>
    </subcellularLocation>
</comment>
<dbReference type="GO" id="GO:0051301">
    <property type="term" value="P:cell division"/>
    <property type="evidence" value="ECO:0007669"/>
    <property type="project" value="UniProtKB-KW"/>
</dbReference>
<dbReference type="EMBL" id="CAJFDH010000004">
    <property type="protein sequence ID" value="CAD5219974.1"/>
    <property type="molecule type" value="Genomic_DNA"/>
</dbReference>
<dbReference type="PANTHER" id="PTHR24056:SF334">
    <property type="entry name" value="CYCLIN-DEPENDENT KINASE 1"/>
    <property type="match status" value="1"/>
</dbReference>
<dbReference type="OrthoDB" id="1732493at2759"/>
<dbReference type="Gene3D" id="1.10.510.10">
    <property type="entry name" value="Transferase(Phosphotransferase) domain 1"/>
    <property type="match status" value="1"/>
</dbReference>
<dbReference type="FunFam" id="1.10.510.10:FF:000706">
    <property type="entry name" value="Cyclin-dependent kinase 1"/>
    <property type="match status" value="1"/>
</dbReference>
<keyword evidence="12" id="KW-0131">Cell cycle</keyword>
<dbReference type="PROSITE" id="PS00107">
    <property type="entry name" value="PROTEIN_KINASE_ATP"/>
    <property type="match status" value="1"/>
</dbReference>
<sequence>MSAFRKQSLADFRKIDKIGEGTYGVVYKAQSLKYHNYVAMKKIRLENDEEGVPPTAIREISMLIELKHPNIVELQDVIMQENRLYLVFEFLTMDLKKFLDTLPDDEPVEVPVIKSFLFQMTQALCFCHQRRVLHRDLKPQNILVDVPNNTVKIADFGLARAIGIPVRAYTHEIVTLWYRSPEVLLGSPRYSTGVDIWSVGCIFAEMVRRRVLFPGDSEIDQLFRIFKTLGTPNEENWPDVRSLPEYKPYFPSWNENVLSTRLGEGIIDDVGLELLLKMFEYDPMNRISTRDILNHPYFDDLDASKLPAGNYRGKLQLPDRTKDSEIIVV</sequence>
<evidence type="ECO:0000256" key="11">
    <source>
        <dbReference type="ARBA" id="ARBA00023242"/>
    </source>
</evidence>
<protein>
    <recommendedName>
        <fullName evidence="18">Protein kinase domain-containing protein</fullName>
    </recommendedName>
</protein>
<feature type="domain" description="Protein kinase" evidence="18">
    <location>
        <begin position="12"/>
        <end position="298"/>
    </location>
</feature>
<keyword evidence="8" id="KW-0498">Mitosis</keyword>
<keyword evidence="4" id="KW-0597">Phosphoprotein</keyword>
<evidence type="ECO:0000256" key="10">
    <source>
        <dbReference type="ARBA" id="ARBA00022840"/>
    </source>
</evidence>
<dbReference type="PROSITE" id="PS00108">
    <property type="entry name" value="PROTEIN_KINASE_ST"/>
    <property type="match status" value="1"/>
</dbReference>
<keyword evidence="11" id="KW-0539">Nucleus</keyword>
<evidence type="ECO:0000313" key="20">
    <source>
        <dbReference type="Proteomes" id="UP000614601"/>
    </source>
</evidence>
<dbReference type="FunFam" id="3.30.200.20:FF:000375">
    <property type="entry name" value="Cell division related protein kinase 2"/>
    <property type="match status" value="1"/>
</dbReference>
<dbReference type="PANTHER" id="PTHR24056">
    <property type="entry name" value="CELL DIVISION PROTEIN KINASE"/>
    <property type="match status" value="1"/>
</dbReference>
<dbReference type="GO" id="GO:0005634">
    <property type="term" value="C:nucleus"/>
    <property type="evidence" value="ECO:0007669"/>
    <property type="project" value="UniProtKB-SubCell"/>
</dbReference>
<keyword evidence="6" id="KW-0808">Transferase</keyword>
<comment type="similarity">
    <text evidence="2">Belongs to the protein kinase superfamily. CMGC Ser/Thr protein kinase family. CDC2/CDKX subfamily.</text>
</comment>
<dbReference type="InterPro" id="IPR050108">
    <property type="entry name" value="CDK"/>
</dbReference>
<evidence type="ECO:0000256" key="15">
    <source>
        <dbReference type="ARBA" id="ARBA00049280"/>
    </source>
</evidence>
<comment type="caution">
    <text evidence="19">The sequence shown here is derived from an EMBL/GenBank/DDBJ whole genome shotgun (WGS) entry which is preliminary data.</text>
</comment>
<evidence type="ECO:0000256" key="2">
    <source>
        <dbReference type="ARBA" id="ARBA00006485"/>
    </source>
</evidence>
<proteinExistence type="inferred from homology"/>
<organism evidence="19 20">
    <name type="scientific">Bursaphelenchus okinawaensis</name>
    <dbReference type="NCBI Taxonomy" id="465554"/>
    <lineage>
        <taxon>Eukaryota</taxon>
        <taxon>Metazoa</taxon>
        <taxon>Ecdysozoa</taxon>
        <taxon>Nematoda</taxon>
        <taxon>Chromadorea</taxon>
        <taxon>Rhabditida</taxon>
        <taxon>Tylenchina</taxon>
        <taxon>Tylenchomorpha</taxon>
        <taxon>Aphelenchoidea</taxon>
        <taxon>Aphelenchoididae</taxon>
        <taxon>Bursaphelenchus</taxon>
    </lineage>
</organism>
<dbReference type="PROSITE" id="PS50011">
    <property type="entry name" value="PROTEIN_KINASE_DOM"/>
    <property type="match status" value="1"/>
</dbReference>
<evidence type="ECO:0000256" key="17">
    <source>
        <dbReference type="RuleBase" id="RU000304"/>
    </source>
</evidence>
<evidence type="ECO:0000256" key="9">
    <source>
        <dbReference type="ARBA" id="ARBA00022777"/>
    </source>
</evidence>
<keyword evidence="10 16" id="KW-0067">ATP-binding</keyword>
<evidence type="ECO:0000256" key="7">
    <source>
        <dbReference type="ARBA" id="ARBA00022741"/>
    </source>
</evidence>
<evidence type="ECO:0000256" key="16">
    <source>
        <dbReference type="PROSITE-ProRule" id="PRU10141"/>
    </source>
</evidence>
<dbReference type="InterPro" id="IPR017441">
    <property type="entry name" value="Protein_kinase_ATP_BS"/>
</dbReference>
<dbReference type="GO" id="GO:0005524">
    <property type="term" value="F:ATP binding"/>
    <property type="evidence" value="ECO:0007669"/>
    <property type="project" value="UniProtKB-UniRule"/>
</dbReference>
<reference evidence="19" key="1">
    <citation type="submission" date="2020-09" db="EMBL/GenBank/DDBJ databases">
        <authorList>
            <person name="Kikuchi T."/>
        </authorList>
    </citation>
    <scope>NUCLEOTIDE SEQUENCE</scope>
    <source>
        <strain evidence="19">SH1</strain>
    </source>
</reference>
<evidence type="ECO:0000256" key="1">
    <source>
        <dbReference type="ARBA" id="ARBA00004123"/>
    </source>
</evidence>
<dbReference type="Proteomes" id="UP000783686">
    <property type="component" value="Unassembled WGS sequence"/>
</dbReference>
<dbReference type="GO" id="GO:0008353">
    <property type="term" value="F:RNA polymerase II CTD heptapeptide repeat kinase activity"/>
    <property type="evidence" value="ECO:0007669"/>
    <property type="project" value="UniProtKB-EC"/>
</dbReference>
<accession>A0A811KWZ7</accession>
<evidence type="ECO:0000256" key="5">
    <source>
        <dbReference type="ARBA" id="ARBA00022618"/>
    </source>
</evidence>
<keyword evidence="3 17" id="KW-0723">Serine/threonine-protein kinase</keyword>
<comment type="catalytic activity">
    <reaction evidence="14">
        <text>L-seryl-[protein] + ATP = O-phospho-L-seryl-[protein] + ADP + H(+)</text>
        <dbReference type="Rhea" id="RHEA:17989"/>
        <dbReference type="Rhea" id="RHEA-COMP:9863"/>
        <dbReference type="Rhea" id="RHEA-COMP:11604"/>
        <dbReference type="ChEBI" id="CHEBI:15378"/>
        <dbReference type="ChEBI" id="CHEBI:29999"/>
        <dbReference type="ChEBI" id="CHEBI:30616"/>
        <dbReference type="ChEBI" id="CHEBI:83421"/>
        <dbReference type="ChEBI" id="CHEBI:456216"/>
        <dbReference type="EC" id="2.7.11.22"/>
    </reaction>
</comment>
<evidence type="ECO:0000256" key="13">
    <source>
        <dbReference type="ARBA" id="ARBA00047811"/>
    </source>
</evidence>
<dbReference type="GO" id="GO:0051446">
    <property type="term" value="P:positive regulation of meiotic cell cycle"/>
    <property type="evidence" value="ECO:0007669"/>
    <property type="project" value="UniProtKB-ARBA"/>
</dbReference>
<dbReference type="GO" id="GO:0007095">
    <property type="term" value="P:mitotic G2 DNA damage checkpoint signaling"/>
    <property type="evidence" value="ECO:0007669"/>
    <property type="project" value="TreeGrafter"/>
</dbReference>
<dbReference type="GO" id="GO:0000086">
    <property type="term" value="P:G2/M transition of mitotic cell cycle"/>
    <property type="evidence" value="ECO:0007669"/>
    <property type="project" value="TreeGrafter"/>
</dbReference>
<keyword evidence="7 16" id="KW-0547">Nucleotide-binding</keyword>
<evidence type="ECO:0000256" key="4">
    <source>
        <dbReference type="ARBA" id="ARBA00022553"/>
    </source>
</evidence>
<gene>
    <name evidence="19" type="ORF">BOKJ2_LOCUS8712</name>
</gene>
<evidence type="ECO:0000256" key="6">
    <source>
        <dbReference type="ARBA" id="ARBA00022679"/>
    </source>
</evidence>
<dbReference type="GO" id="GO:0090068">
    <property type="term" value="P:positive regulation of cell cycle process"/>
    <property type="evidence" value="ECO:0007669"/>
    <property type="project" value="UniProtKB-ARBA"/>
</dbReference>
<dbReference type="InterPro" id="IPR011009">
    <property type="entry name" value="Kinase-like_dom_sf"/>
</dbReference>
<keyword evidence="5" id="KW-0132">Cell division</keyword>
<name>A0A811KWZ7_9BILA</name>
<evidence type="ECO:0000256" key="12">
    <source>
        <dbReference type="ARBA" id="ARBA00023306"/>
    </source>
</evidence>
<dbReference type="Gene3D" id="3.30.200.20">
    <property type="entry name" value="Phosphorylase Kinase, domain 1"/>
    <property type="match status" value="1"/>
</dbReference>